<sequence>MTRKALSATAWIFAIAAIGLGAAHALIAENFSSVPAVVCMAIALLGYAIGATTNKAPVPVSLITALTGLVLIAARVIEDNADTPHSLVPESLFLASQVLIALGLVFIIRRRLIGQAGNVLADGLIVGIGAWLVVWVYLVQPSLGATGNSATFTTIRSITLGVAMIVLFLLATLLFSQTVPSPANAFVGIAIALTLSGLILRAVVFRGDVSFSAATLDAPLLMAIALAGAGFAHPAIRHIAATGSHTVVPALMTRLLTTTSSLVAPIIVLAIDKPANTQDTTVRTITVCILVAVVMSRVVQSVRLNATTQDQLVRNALTDSLTGLPNRVLMLQHIETAMRSSWKTNVQPTVLFIDVDRFKNINDSLGHSIGDDVLTEVSRRLTSAVPAHATVARIAGDEFVVLDATTETVTQSVLLAEQVLDSLRSPIKTRDGDMFVTASIGVAYSPSTVELSANELMRHADTAMYRAKNAGRNCIALFDDSMLDNVTKRLDVETALYRALERNELHLVHQPIVDIDLGLVVGFEALMRWDRGQAQVVSPDEFIPIAEETGIIVPLGSWAINDALTQLRSWIDAGHCSPSTTMSVNVSVRQLHDPQFVTVVTEALASSGIPAGQLWLEVTESVMITEPTQALAALHRLHGLGVRIAIDDFGTGYSSLSLLQRFPIQCIKIDRAFVNDVVAEAATQNIVRTIIAMATAMGAEIVAEGVENTEQLHQLLSLECHRAQGYLFSRPVQVNDVPRVVKFLEDPNHWREITGRN</sequence>
<dbReference type="InterPro" id="IPR043128">
    <property type="entry name" value="Rev_trsase/Diguanyl_cyclase"/>
</dbReference>
<dbReference type="PANTHER" id="PTHR44757">
    <property type="entry name" value="DIGUANYLATE CYCLASE DGCP"/>
    <property type="match status" value="1"/>
</dbReference>
<evidence type="ECO:0000259" key="2">
    <source>
        <dbReference type="PROSITE" id="PS50883"/>
    </source>
</evidence>
<keyword evidence="1" id="KW-1133">Transmembrane helix</keyword>
<dbReference type="InterPro" id="IPR001633">
    <property type="entry name" value="EAL_dom"/>
</dbReference>
<feature type="transmembrane region" description="Helical" evidence="1">
    <location>
        <begin position="31"/>
        <end position="49"/>
    </location>
</feature>
<dbReference type="SUPFAM" id="SSF141868">
    <property type="entry name" value="EAL domain-like"/>
    <property type="match status" value="1"/>
</dbReference>
<dbReference type="CDD" id="cd01948">
    <property type="entry name" value="EAL"/>
    <property type="match status" value="1"/>
</dbReference>
<dbReference type="CDD" id="cd01949">
    <property type="entry name" value="GGDEF"/>
    <property type="match status" value="1"/>
</dbReference>
<reference evidence="4" key="1">
    <citation type="submission" date="2014-06" db="EMBL/GenBank/DDBJ databases">
        <title>Key roles for freshwater Actinobacteria revealed by deep metagenomic sequencing.</title>
        <authorList>
            <person name="Ghai R."/>
            <person name="Mizuno C.M."/>
            <person name="Picazo A."/>
            <person name="Camacho A."/>
            <person name="Rodriguez-Valera F."/>
        </authorList>
    </citation>
    <scope>NUCLEOTIDE SEQUENCE</scope>
</reference>
<dbReference type="InterPro" id="IPR029787">
    <property type="entry name" value="Nucleotide_cyclase"/>
</dbReference>
<feature type="transmembrane region" description="Helical" evidence="1">
    <location>
        <begin position="56"/>
        <end position="77"/>
    </location>
</feature>
<feature type="transmembrane region" description="Helical" evidence="1">
    <location>
        <begin position="158"/>
        <end position="176"/>
    </location>
</feature>
<feature type="domain" description="EAL" evidence="2">
    <location>
        <begin position="489"/>
        <end position="745"/>
    </location>
</feature>
<dbReference type="Pfam" id="PF00990">
    <property type="entry name" value="GGDEF"/>
    <property type="match status" value="1"/>
</dbReference>
<accession>A0A094QE55</accession>
<feature type="domain" description="GGDEF" evidence="3">
    <location>
        <begin position="346"/>
        <end position="480"/>
    </location>
</feature>
<dbReference type="SMART" id="SM00267">
    <property type="entry name" value="GGDEF"/>
    <property type="match status" value="1"/>
</dbReference>
<dbReference type="InterPro" id="IPR000160">
    <property type="entry name" value="GGDEF_dom"/>
</dbReference>
<keyword evidence="1" id="KW-0472">Membrane</keyword>
<dbReference type="Gene3D" id="3.20.20.450">
    <property type="entry name" value="EAL domain"/>
    <property type="match status" value="1"/>
</dbReference>
<evidence type="ECO:0008006" key="5">
    <source>
        <dbReference type="Google" id="ProtNLM"/>
    </source>
</evidence>
<feature type="transmembrane region" description="Helical" evidence="1">
    <location>
        <begin position="89"/>
        <end position="107"/>
    </location>
</feature>
<evidence type="ECO:0000259" key="3">
    <source>
        <dbReference type="PROSITE" id="PS50887"/>
    </source>
</evidence>
<feature type="transmembrane region" description="Helical" evidence="1">
    <location>
        <begin position="183"/>
        <end position="204"/>
    </location>
</feature>
<evidence type="ECO:0000256" key="1">
    <source>
        <dbReference type="SAM" id="Phobius"/>
    </source>
</evidence>
<dbReference type="SUPFAM" id="SSF55073">
    <property type="entry name" value="Nucleotide cyclase"/>
    <property type="match status" value="1"/>
</dbReference>
<dbReference type="PANTHER" id="PTHR44757:SF2">
    <property type="entry name" value="BIOFILM ARCHITECTURE MAINTENANCE PROTEIN MBAA"/>
    <property type="match status" value="1"/>
</dbReference>
<dbReference type="SMART" id="SM00052">
    <property type="entry name" value="EAL"/>
    <property type="match status" value="1"/>
</dbReference>
<comment type="caution">
    <text evidence="4">The sequence shown here is derived from an EMBL/GenBank/DDBJ whole genome shotgun (WGS) entry which is preliminary data.</text>
</comment>
<dbReference type="PROSITE" id="PS50887">
    <property type="entry name" value="GGDEF"/>
    <property type="match status" value="1"/>
</dbReference>
<feature type="transmembrane region" description="Helical" evidence="1">
    <location>
        <begin position="248"/>
        <end position="270"/>
    </location>
</feature>
<keyword evidence="1" id="KW-0812">Transmembrane</keyword>
<gene>
    <name evidence="4" type="ORF">GM51_0825</name>
</gene>
<feature type="transmembrane region" description="Helical" evidence="1">
    <location>
        <begin position="119"/>
        <end position="138"/>
    </location>
</feature>
<dbReference type="PROSITE" id="PS50883">
    <property type="entry name" value="EAL"/>
    <property type="match status" value="1"/>
</dbReference>
<dbReference type="EMBL" id="JNSL01000002">
    <property type="protein sequence ID" value="KGA21727.1"/>
    <property type="molecule type" value="Genomic_DNA"/>
</dbReference>
<dbReference type="Gene3D" id="3.30.70.270">
    <property type="match status" value="1"/>
</dbReference>
<dbReference type="InterPro" id="IPR035919">
    <property type="entry name" value="EAL_sf"/>
</dbReference>
<evidence type="ECO:0000313" key="4">
    <source>
        <dbReference type="EMBL" id="KGA21727.1"/>
    </source>
</evidence>
<dbReference type="NCBIfam" id="TIGR00254">
    <property type="entry name" value="GGDEF"/>
    <property type="match status" value="1"/>
</dbReference>
<dbReference type="InterPro" id="IPR052155">
    <property type="entry name" value="Biofilm_reg_signaling"/>
</dbReference>
<proteinExistence type="predicted"/>
<name>A0A094QE55_9ZZZZ</name>
<dbReference type="Pfam" id="PF00563">
    <property type="entry name" value="EAL"/>
    <property type="match status" value="1"/>
</dbReference>
<dbReference type="AlphaFoldDB" id="A0A094QE55"/>
<organism evidence="4">
    <name type="scientific">freshwater metagenome</name>
    <dbReference type="NCBI Taxonomy" id="449393"/>
    <lineage>
        <taxon>unclassified sequences</taxon>
        <taxon>metagenomes</taxon>
        <taxon>ecological metagenomes</taxon>
    </lineage>
</organism>
<feature type="transmembrane region" description="Helical" evidence="1">
    <location>
        <begin position="216"/>
        <end position="236"/>
    </location>
</feature>
<protein>
    <recommendedName>
        <fullName evidence="5">EAL domain-containing protein</fullName>
    </recommendedName>
</protein>